<evidence type="ECO:0000256" key="1">
    <source>
        <dbReference type="SAM" id="MobiDB-lite"/>
    </source>
</evidence>
<reference evidence="2 4" key="1">
    <citation type="journal article" date="2010" name="J. Bacteriol.">
        <title>Complete genome sequence of Halalkalicoccus jeotgali B3(T), an extremely halophilic archaeon.</title>
        <authorList>
            <person name="Roh S.W."/>
            <person name="Nam Y.D."/>
            <person name="Nam S.H."/>
            <person name="Choi S.H."/>
            <person name="Park H.S."/>
            <person name="Bae J.W."/>
        </authorList>
    </citation>
    <scope>NUCLEOTIDE SEQUENCE [LARGE SCALE GENOMIC DNA]</scope>
    <source>
        <strain evidence="2">B3</strain>
        <strain evidence="4">DSM 18796 / CECT 7217 / JCM 14584 / KCTC 4019 / B3</strain>
    </source>
</reference>
<feature type="compositionally biased region" description="Basic and acidic residues" evidence="1">
    <location>
        <begin position="190"/>
        <end position="199"/>
    </location>
</feature>
<evidence type="ECO:0000313" key="4">
    <source>
        <dbReference type="Proteomes" id="UP000000390"/>
    </source>
</evidence>
<feature type="region of interest" description="Disordered" evidence="1">
    <location>
        <begin position="120"/>
        <end position="139"/>
    </location>
</feature>
<dbReference type="eggNOG" id="ENOG502N5H0">
    <property type="taxonomic scope" value="Archaea"/>
</dbReference>
<dbReference type="Proteomes" id="UP000011645">
    <property type="component" value="Unassembled WGS sequence"/>
</dbReference>
<dbReference type="EMBL" id="AOHV01000024">
    <property type="protein sequence ID" value="ELY38078.1"/>
    <property type="molecule type" value="Genomic_DNA"/>
</dbReference>
<feature type="compositionally biased region" description="Basic and acidic residues" evidence="1">
    <location>
        <begin position="162"/>
        <end position="181"/>
    </location>
</feature>
<dbReference type="KEGG" id="hje:HacjB3_13005"/>
<protein>
    <submittedName>
        <fullName evidence="2">Uncharacterized protein</fullName>
    </submittedName>
</protein>
<feature type="region of interest" description="Disordered" evidence="1">
    <location>
        <begin position="162"/>
        <end position="199"/>
    </location>
</feature>
<dbReference type="Proteomes" id="UP000000390">
    <property type="component" value="Chromosome"/>
</dbReference>
<keyword evidence="5" id="KW-1185">Reference proteome</keyword>
<organism evidence="2 4">
    <name type="scientific">Halalkalicoccus jeotgali (strain DSM 18796 / CECT 7217 / JCM 14584 / KCTC 4019 / B3)</name>
    <dbReference type="NCBI Taxonomy" id="795797"/>
    <lineage>
        <taxon>Archaea</taxon>
        <taxon>Methanobacteriati</taxon>
        <taxon>Methanobacteriota</taxon>
        <taxon>Stenosarchaea group</taxon>
        <taxon>Halobacteria</taxon>
        <taxon>Halobacteriales</taxon>
        <taxon>Halococcaceae</taxon>
        <taxon>Halalkalicoccus</taxon>
    </lineage>
</organism>
<accession>D8J729</accession>
<evidence type="ECO:0000313" key="5">
    <source>
        <dbReference type="Proteomes" id="UP000011645"/>
    </source>
</evidence>
<evidence type="ECO:0000313" key="3">
    <source>
        <dbReference type="EMBL" id="ELY38078.1"/>
    </source>
</evidence>
<dbReference type="STRING" id="795797.HacjB3_13005"/>
<dbReference type="GeneID" id="9420417"/>
<proteinExistence type="predicted"/>
<sequence>MAEPNQQALAEARQYGGTLTSSELLRIIEHHHRSDGRGLDRETLAAYDRAVAEDDSLPFKEGQLRSSIEDTLSTGEGWHDAEAYYRVGDDRVSLFPQRWHDRLGDSDDVREYVAVIEDDTASTDTEPDAPKGGIGTGVPEPLLLDAISVIDGADRDTAKDRLERHRRDGGLVQDADQHPEARVYLTEETSEMRDDWLDY</sequence>
<gene>
    <name evidence="2" type="ordered locus">HacjB3_13005</name>
    <name evidence="3" type="ORF">C497_08209</name>
</gene>
<dbReference type="AlphaFoldDB" id="D8J729"/>
<reference evidence="3 5" key="2">
    <citation type="journal article" date="2014" name="PLoS Genet.">
        <title>Phylogenetically driven sequencing of extremely halophilic archaea reveals strategies for static and dynamic osmo-response.</title>
        <authorList>
            <person name="Becker E.A."/>
            <person name="Seitzer P.M."/>
            <person name="Tritt A."/>
            <person name="Larsen D."/>
            <person name="Krusor M."/>
            <person name="Yao A.I."/>
            <person name="Wu D."/>
            <person name="Madern D."/>
            <person name="Eisen J.A."/>
            <person name="Darling A.E."/>
            <person name="Facciotti M.T."/>
        </authorList>
    </citation>
    <scope>NUCLEOTIDE SEQUENCE [LARGE SCALE GENOMIC DNA]</scope>
    <source>
        <strain evidence="3">B3</strain>
        <strain evidence="5">DSM 18796 / CECT 7217 / JCM 14584 / KCTC 4019 / B3</strain>
    </source>
</reference>
<dbReference type="HOGENOM" id="CLU_1387559_0_0_2"/>
<dbReference type="RefSeq" id="WP_008415915.1">
    <property type="nucleotide sequence ID" value="NC_014297.1"/>
</dbReference>
<dbReference type="PATRIC" id="fig|795797.18.peg.2602"/>
<evidence type="ECO:0000313" key="2">
    <source>
        <dbReference type="EMBL" id="ADJ15982.1"/>
    </source>
</evidence>
<name>D8J729_HALJB</name>
<dbReference type="EMBL" id="CP002062">
    <property type="protein sequence ID" value="ADJ15982.1"/>
    <property type="molecule type" value="Genomic_DNA"/>
</dbReference>
<dbReference type="OrthoDB" id="299301at2157"/>